<dbReference type="KEGG" id="rsin:B6N60_00275"/>
<organism evidence="1 2">
    <name type="scientific">Richelia sinica FACHB-800</name>
    <dbReference type="NCBI Taxonomy" id="1357546"/>
    <lineage>
        <taxon>Bacteria</taxon>
        <taxon>Bacillati</taxon>
        <taxon>Cyanobacteriota</taxon>
        <taxon>Cyanophyceae</taxon>
        <taxon>Nostocales</taxon>
        <taxon>Nostocaceae</taxon>
        <taxon>Richelia</taxon>
    </lineage>
</organism>
<proteinExistence type="predicted"/>
<protein>
    <submittedName>
        <fullName evidence="1">Uncharacterized protein</fullName>
    </submittedName>
</protein>
<keyword evidence="2" id="KW-1185">Reference proteome</keyword>
<gene>
    <name evidence="1" type="ORF">B6N60_00275</name>
</gene>
<sequence length="44" mass="5216">MQYISENDKSLKNSHYYCCYVPGKDEFCCYNLLTTEAMKPQELN</sequence>
<dbReference type="EMBL" id="CP021056">
    <property type="protein sequence ID" value="QXE21598.1"/>
    <property type="molecule type" value="Genomic_DNA"/>
</dbReference>
<accession>A0A975Y2Z1</accession>
<dbReference type="AlphaFoldDB" id="A0A975Y2Z1"/>
<dbReference type="Proteomes" id="UP000683511">
    <property type="component" value="Chromosome"/>
</dbReference>
<reference evidence="1" key="1">
    <citation type="submission" date="2017-04" db="EMBL/GenBank/DDBJ databases">
        <title>Genome deletions in a multicellular cyanobacterial endosymbiont for morphological adaptation in marine diatoms.</title>
        <authorList>
            <person name="Wang Y."/>
            <person name="Gao H."/>
            <person name="Li R."/>
            <person name="Xu X."/>
        </authorList>
    </citation>
    <scope>NUCLEOTIDE SEQUENCE</scope>
    <source>
        <strain evidence="1">FACHB 800</strain>
    </source>
</reference>
<evidence type="ECO:0000313" key="1">
    <source>
        <dbReference type="EMBL" id="QXE21598.1"/>
    </source>
</evidence>
<evidence type="ECO:0000313" key="2">
    <source>
        <dbReference type="Proteomes" id="UP000683511"/>
    </source>
</evidence>
<name>A0A975Y2Z1_9NOST</name>